<dbReference type="OrthoDB" id="5424209at2759"/>
<name>A0A4V4HBA3_DENBC</name>
<organism evidence="1 2">
    <name type="scientific">Dendrothele bispora (strain CBS 962.96)</name>
    <dbReference type="NCBI Taxonomy" id="1314807"/>
    <lineage>
        <taxon>Eukaryota</taxon>
        <taxon>Fungi</taxon>
        <taxon>Dikarya</taxon>
        <taxon>Basidiomycota</taxon>
        <taxon>Agaricomycotina</taxon>
        <taxon>Agaricomycetes</taxon>
        <taxon>Agaricomycetidae</taxon>
        <taxon>Agaricales</taxon>
        <taxon>Agaricales incertae sedis</taxon>
        <taxon>Dendrothele</taxon>
    </lineage>
</organism>
<dbReference type="Proteomes" id="UP000297245">
    <property type="component" value="Unassembled WGS sequence"/>
</dbReference>
<evidence type="ECO:0008006" key="3">
    <source>
        <dbReference type="Google" id="ProtNLM"/>
    </source>
</evidence>
<accession>A0A4V4HBA3</accession>
<dbReference type="EMBL" id="ML180158">
    <property type="protein sequence ID" value="THU78645.1"/>
    <property type="molecule type" value="Genomic_DNA"/>
</dbReference>
<gene>
    <name evidence="1" type="ORF">K435DRAFT_876415</name>
</gene>
<reference evidence="1 2" key="1">
    <citation type="journal article" date="2019" name="Nat. Ecol. Evol.">
        <title>Megaphylogeny resolves global patterns of mushroom evolution.</title>
        <authorList>
            <person name="Varga T."/>
            <person name="Krizsan K."/>
            <person name="Foldi C."/>
            <person name="Dima B."/>
            <person name="Sanchez-Garcia M."/>
            <person name="Sanchez-Ramirez S."/>
            <person name="Szollosi G.J."/>
            <person name="Szarkandi J.G."/>
            <person name="Papp V."/>
            <person name="Albert L."/>
            <person name="Andreopoulos W."/>
            <person name="Angelini C."/>
            <person name="Antonin V."/>
            <person name="Barry K.W."/>
            <person name="Bougher N.L."/>
            <person name="Buchanan P."/>
            <person name="Buyck B."/>
            <person name="Bense V."/>
            <person name="Catcheside P."/>
            <person name="Chovatia M."/>
            <person name="Cooper J."/>
            <person name="Damon W."/>
            <person name="Desjardin D."/>
            <person name="Finy P."/>
            <person name="Geml J."/>
            <person name="Haridas S."/>
            <person name="Hughes K."/>
            <person name="Justo A."/>
            <person name="Karasinski D."/>
            <person name="Kautmanova I."/>
            <person name="Kiss B."/>
            <person name="Kocsube S."/>
            <person name="Kotiranta H."/>
            <person name="LaButti K.M."/>
            <person name="Lechner B.E."/>
            <person name="Liimatainen K."/>
            <person name="Lipzen A."/>
            <person name="Lukacs Z."/>
            <person name="Mihaltcheva S."/>
            <person name="Morgado L.N."/>
            <person name="Niskanen T."/>
            <person name="Noordeloos M.E."/>
            <person name="Ohm R.A."/>
            <person name="Ortiz-Santana B."/>
            <person name="Ovrebo C."/>
            <person name="Racz N."/>
            <person name="Riley R."/>
            <person name="Savchenko A."/>
            <person name="Shiryaev A."/>
            <person name="Soop K."/>
            <person name="Spirin V."/>
            <person name="Szebenyi C."/>
            <person name="Tomsovsky M."/>
            <person name="Tulloss R.E."/>
            <person name="Uehling J."/>
            <person name="Grigoriev I.V."/>
            <person name="Vagvolgyi C."/>
            <person name="Papp T."/>
            <person name="Martin F.M."/>
            <person name="Miettinen O."/>
            <person name="Hibbett D.S."/>
            <person name="Nagy L.G."/>
        </authorList>
    </citation>
    <scope>NUCLEOTIDE SEQUENCE [LARGE SCALE GENOMIC DNA]</scope>
    <source>
        <strain evidence="1 2">CBS 962.96</strain>
    </source>
</reference>
<dbReference type="SUPFAM" id="SSF50494">
    <property type="entry name" value="Trypsin-like serine proteases"/>
    <property type="match status" value="1"/>
</dbReference>
<evidence type="ECO:0000313" key="2">
    <source>
        <dbReference type="Proteomes" id="UP000297245"/>
    </source>
</evidence>
<keyword evidence="2" id="KW-1185">Reference proteome</keyword>
<evidence type="ECO:0000313" key="1">
    <source>
        <dbReference type="EMBL" id="THU78645.1"/>
    </source>
</evidence>
<dbReference type="AlphaFoldDB" id="A0A4V4HBA3"/>
<proteinExistence type="predicted"/>
<protein>
    <recommendedName>
        <fullName evidence="3">Trypsin-like serine protease</fullName>
    </recommendedName>
</protein>
<dbReference type="InterPro" id="IPR009003">
    <property type="entry name" value="Peptidase_S1_PA"/>
</dbReference>
<sequence>MSMTEAAFHYAGLPSAPILVARSSTTPWKAPTGPEAYLRRKELRPVGNHALVELWEDNLALKIHALLENVMWTSTDIVCIGYTDELELSSAPPPPVILWIGVMPESLSSDDGFVVASKCKKLLEEHGINDVDVEIRESVVTRSESESAGPKFFSSTYSSDFADGIYTPLTTTLGFPISAQSTPRSQGTSGFFITEGSDTERLLLVTARHVIFTPDRDGNEHFEHSDNSDSEHRHNVTVFGNTGFERYLESIQTEIEGQTFMIKHQEGRIWMFGGKNDPLANKKRQKAQFALDEAKEAVEELKTFYQDVLTQWVTPESRVLGHVILSPPINVNVGSEGYTEDWAVIEVDASKVNSSNFSGNAIDLGNLISPDKFTNMMCPNPQNRHSFTYLYDHILRLKGTIPEDEMRHPTAFDQNGEPCLMVIKRGNATGVTVGHATNICSYVRYYNDGTRSSNEPSKEWTILPFDSKTGPFSGKGDSGSVIVDGRGRIGGLLIGGTGKHTQSLDLTYATPVDFLLRRMESRGLCKPNVNPVLAG</sequence>